<reference evidence="3 4" key="1">
    <citation type="submission" date="2019-08" db="EMBL/GenBank/DDBJ databases">
        <authorList>
            <person name="Peeters C."/>
        </authorList>
    </citation>
    <scope>NUCLEOTIDE SEQUENCE [LARGE SCALE GENOMIC DNA]</scope>
    <source>
        <strain evidence="3 4">LMG 31113</strain>
    </source>
</reference>
<organism evidence="3 4">
    <name type="scientific">Pandoraea fibrosis</name>
    <dbReference type="NCBI Taxonomy" id="1891094"/>
    <lineage>
        <taxon>Bacteria</taxon>
        <taxon>Pseudomonadati</taxon>
        <taxon>Pseudomonadota</taxon>
        <taxon>Betaproteobacteria</taxon>
        <taxon>Burkholderiales</taxon>
        <taxon>Burkholderiaceae</taxon>
        <taxon>Pandoraea</taxon>
    </lineage>
</organism>
<feature type="compositionally biased region" description="Low complexity" evidence="1">
    <location>
        <begin position="58"/>
        <end position="67"/>
    </location>
</feature>
<evidence type="ECO:0000256" key="1">
    <source>
        <dbReference type="SAM" id="MobiDB-lite"/>
    </source>
</evidence>
<accession>A0A5E4RWX5</accession>
<keyword evidence="2" id="KW-0472">Membrane</keyword>
<name>A0A5E4RWX5_9BURK</name>
<feature type="region of interest" description="Disordered" evidence="1">
    <location>
        <begin position="58"/>
        <end position="79"/>
    </location>
</feature>
<gene>
    <name evidence="3" type="ORF">PFI31113_00456</name>
</gene>
<protein>
    <submittedName>
        <fullName evidence="3">Uncharacterized protein</fullName>
    </submittedName>
</protein>
<proteinExistence type="predicted"/>
<dbReference type="Proteomes" id="UP000382577">
    <property type="component" value="Unassembled WGS sequence"/>
</dbReference>
<evidence type="ECO:0000313" key="4">
    <source>
        <dbReference type="Proteomes" id="UP000382577"/>
    </source>
</evidence>
<dbReference type="AlphaFoldDB" id="A0A5E4RWX5"/>
<feature type="transmembrane region" description="Helical" evidence="2">
    <location>
        <begin position="32"/>
        <end position="53"/>
    </location>
</feature>
<keyword evidence="2" id="KW-1133">Transmembrane helix</keyword>
<dbReference type="RefSeq" id="WP_224785720.1">
    <property type="nucleotide sequence ID" value="NZ_CABPRW010000001.1"/>
</dbReference>
<evidence type="ECO:0000313" key="3">
    <source>
        <dbReference type="EMBL" id="VVD68040.1"/>
    </source>
</evidence>
<sequence length="625" mass="68431">MHYAASDIHGKAGAGEKTFETKEEDMFRKQTLGVSLTATAVLAALTMTLAAYASAPDSAPAAPAAAPTDVQPTGTPGMPNVKDPYLAGWLRLTPDREPKPLKPGVDYGMDPATGKFIWPKASPEVHTGQRFPGELTSWDKKSYTKNVKVLAFYPGVDSPFHAWNNIADFNGKRYLYIHDRDYLRIMDVTDPANGKVVYSKGGVWGPKGSSEKFDANNVQDYLGGATIVWNKKLGKPILVASFEIGRYGLMTDKSKQPDKVAAQRNYNSLKGFKVFEMDGPLPSDWKLIATRTTDYKHPDAPVGQQQGSGSLDSPEFYGGKYMILSAAPDDSYALSEYPNYLYSPGYQVWDMSDPANPKFLSQIAVPGQILGNAEHEQAYLQNPRAGNRTSWMGSRMPIFLPKPLEQGGKVGFGAMGGLGLWSFDLSDPVHPKVLGNVNTAPSFAGTEYDNADVSQYERTGYVLTSGYPMNRDCYEPYKDIFVVDARNPAKMKVAAKFPEPEIPDGAPFTSFCQRGGNYGPKRSNSIGQPGTWRQGIVPYSFYNAGVQIFDVKDPAKPRIAGYFVPGLADETELPVYTLGKGVFAMYTEYDRNIMWAFTENGAYALSSPLLGEPVMGAPAKPWPAR</sequence>
<keyword evidence="2" id="KW-0812">Transmembrane</keyword>
<dbReference type="EMBL" id="CABPRW010000001">
    <property type="protein sequence ID" value="VVD68040.1"/>
    <property type="molecule type" value="Genomic_DNA"/>
</dbReference>
<evidence type="ECO:0000256" key="2">
    <source>
        <dbReference type="SAM" id="Phobius"/>
    </source>
</evidence>